<feature type="compositionally biased region" description="Basic and acidic residues" evidence="2">
    <location>
        <begin position="576"/>
        <end position="589"/>
    </location>
</feature>
<comment type="caution">
    <text evidence="3">The sequence shown here is derived from an EMBL/GenBank/DDBJ whole genome shotgun (WGS) entry which is preliminary data.</text>
</comment>
<evidence type="ECO:0000313" key="3">
    <source>
        <dbReference type="EMBL" id="KAK9507607.1"/>
    </source>
</evidence>
<name>A0AAW1DAT5_9HEMI</name>
<feature type="region of interest" description="Disordered" evidence="2">
    <location>
        <begin position="483"/>
        <end position="601"/>
    </location>
</feature>
<feature type="region of interest" description="Disordered" evidence="2">
    <location>
        <begin position="266"/>
        <end position="298"/>
    </location>
</feature>
<dbReference type="Proteomes" id="UP001461498">
    <property type="component" value="Unassembled WGS sequence"/>
</dbReference>
<feature type="region of interest" description="Disordered" evidence="2">
    <location>
        <begin position="124"/>
        <end position="144"/>
    </location>
</feature>
<dbReference type="EMBL" id="JAPXFL010000004">
    <property type="protein sequence ID" value="KAK9507607.1"/>
    <property type="molecule type" value="Genomic_DNA"/>
</dbReference>
<dbReference type="AlphaFoldDB" id="A0AAW1DAT5"/>
<feature type="compositionally biased region" description="Basic residues" evidence="2">
    <location>
        <begin position="590"/>
        <end position="601"/>
    </location>
</feature>
<feature type="compositionally biased region" description="Basic residues" evidence="2">
    <location>
        <begin position="507"/>
        <end position="516"/>
    </location>
</feature>
<keyword evidence="1" id="KW-0175">Coiled coil</keyword>
<accession>A0AAW1DAT5</accession>
<protein>
    <recommendedName>
        <fullName evidence="5">Shugoshin C-terminal domain-containing protein</fullName>
    </recommendedName>
</protein>
<keyword evidence="4" id="KW-1185">Reference proteome</keyword>
<evidence type="ECO:0000313" key="4">
    <source>
        <dbReference type="Proteomes" id="UP001461498"/>
    </source>
</evidence>
<evidence type="ECO:0008006" key="5">
    <source>
        <dbReference type="Google" id="ProtNLM"/>
    </source>
</evidence>
<feature type="compositionally biased region" description="Polar residues" evidence="2">
    <location>
        <begin position="483"/>
        <end position="502"/>
    </location>
</feature>
<feature type="compositionally biased region" description="Polar residues" evidence="2">
    <location>
        <begin position="546"/>
        <end position="566"/>
    </location>
</feature>
<evidence type="ECO:0000256" key="1">
    <source>
        <dbReference type="SAM" id="Coils"/>
    </source>
</evidence>
<proteinExistence type="predicted"/>
<sequence>MGKTMRVENKPVNLTKKVKMLKRRLLKQNEIIHSLEERNIELSTELNETKMSLSQMNDEYNKLLTRNYELDFQINHNQSEFEKIKTFVSSEIISALKVTGNLSEVLLNLKGFLSGQKISFDPRAESPMLSATPQPNRSEILPASSNEVKRVQATVSPMIKGIALKNPTISLRRLNPNEILAYRGESPFRNAVSNVCQMTPIQEEASTPPRTEPIRTRLGSRNQVPPLSVREASIIRDFIPEAHSEPVVRLSDVSRLLSNTSWVNVNFSTPKKNKTKEDDSVNNGRSGPSSSSETSVSGEIPIAALGTITVRKRRKALMSTSKNNADTHDNKLEIKVQMLDSSVEQMLDSSVIDSPAAPEEVQIPVSSSMEISASPEMQIPVSPEMQIPASSEVQKLVSSEVLSPDSPDVQIPVSSEVPSSSSSFLADEEVKEHKSVLGVKFSQIYDNDLKSISRSNEITSLIHSPNVKTAMAKVTMMAKNGQQSTNENILQEPSTLITNPSDECSRPKSKRIKKPSMRYLESTVLESKRSPKGSIQRKHRKKCSGKSFTGHSPSNVENVSQNNCRRASSRSKKVTKYVDEPFSSKEMQRILKKGRGDKKKK</sequence>
<evidence type="ECO:0000256" key="2">
    <source>
        <dbReference type="SAM" id="MobiDB-lite"/>
    </source>
</evidence>
<feature type="compositionally biased region" description="Low complexity" evidence="2">
    <location>
        <begin position="281"/>
        <end position="298"/>
    </location>
</feature>
<feature type="compositionally biased region" description="Basic residues" evidence="2">
    <location>
        <begin position="535"/>
        <end position="544"/>
    </location>
</feature>
<gene>
    <name evidence="3" type="ORF">O3M35_007427</name>
</gene>
<reference evidence="3 4" key="1">
    <citation type="submission" date="2022-12" db="EMBL/GenBank/DDBJ databases">
        <title>Chromosome-level genome assembly of true bugs.</title>
        <authorList>
            <person name="Ma L."/>
            <person name="Li H."/>
        </authorList>
    </citation>
    <scope>NUCLEOTIDE SEQUENCE [LARGE SCALE GENOMIC DNA]</scope>
    <source>
        <strain evidence="3">Lab_2022b</strain>
    </source>
</reference>
<feature type="coiled-coil region" evidence="1">
    <location>
        <begin position="18"/>
        <end position="66"/>
    </location>
</feature>
<organism evidence="3 4">
    <name type="scientific">Rhynocoris fuscipes</name>
    <dbReference type="NCBI Taxonomy" id="488301"/>
    <lineage>
        <taxon>Eukaryota</taxon>
        <taxon>Metazoa</taxon>
        <taxon>Ecdysozoa</taxon>
        <taxon>Arthropoda</taxon>
        <taxon>Hexapoda</taxon>
        <taxon>Insecta</taxon>
        <taxon>Pterygota</taxon>
        <taxon>Neoptera</taxon>
        <taxon>Paraneoptera</taxon>
        <taxon>Hemiptera</taxon>
        <taxon>Heteroptera</taxon>
        <taxon>Panheteroptera</taxon>
        <taxon>Cimicomorpha</taxon>
        <taxon>Reduviidae</taxon>
        <taxon>Harpactorinae</taxon>
        <taxon>Harpactorini</taxon>
        <taxon>Rhynocoris</taxon>
    </lineage>
</organism>